<dbReference type="Pfam" id="PF16026">
    <property type="entry name" value="MIEAP"/>
    <property type="match status" value="1"/>
</dbReference>
<name>A0A6P7SV24_9MOLL</name>
<keyword evidence="6" id="KW-0963">Cytoplasm</keyword>
<evidence type="ECO:0000256" key="5">
    <source>
        <dbReference type="ARBA" id="ARBA00019863"/>
    </source>
</evidence>
<dbReference type="GO" id="GO:0035694">
    <property type="term" value="P:mitochondrial protein catabolic process"/>
    <property type="evidence" value="ECO:0007669"/>
    <property type="project" value="InterPro"/>
</dbReference>
<keyword evidence="9" id="KW-0446">Lipid-binding</keyword>
<dbReference type="GO" id="GO:0005741">
    <property type="term" value="C:mitochondrial outer membrane"/>
    <property type="evidence" value="ECO:0007669"/>
    <property type="project" value="UniProtKB-SubCell"/>
</dbReference>
<keyword evidence="13" id="KW-1185">Reference proteome</keyword>
<comment type="subcellular location">
    <subcellularLocation>
        <location evidence="3">Cytoplasm</location>
    </subcellularLocation>
    <subcellularLocation>
        <location evidence="2">Mitochondrion matrix</location>
    </subcellularLocation>
    <subcellularLocation>
        <location evidence="1">Mitochondrion outer membrane</location>
    </subcellularLocation>
</comment>
<dbReference type="InterPro" id="IPR031981">
    <property type="entry name" value="MIEAP_C"/>
</dbReference>
<evidence type="ECO:0000256" key="10">
    <source>
        <dbReference type="ARBA" id="ARBA00023128"/>
    </source>
</evidence>
<dbReference type="KEGG" id="osn:115216483"/>
<evidence type="ECO:0000256" key="3">
    <source>
        <dbReference type="ARBA" id="ARBA00004496"/>
    </source>
</evidence>
<evidence type="ECO:0000256" key="8">
    <source>
        <dbReference type="ARBA" id="ARBA00023054"/>
    </source>
</evidence>
<evidence type="ECO:0000256" key="1">
    <source>
        <dbReference type="ARBA" id="ARBA00004294"/>
    </source>
</evidence>
<keyword evidence="7" id="KW-1000">Mitochondrion outer membrane</keyword>
<organism evidence="13 14">
    <name type="scientific">Octopus sinensis</name>
    <name type="common">East Asian common octopus</name>
    <dbReference type="NCBI Taxonomy" id="2607531"/>
    <lineage>
        <taxon>Eukaryota</taxon>
        <taxon>Metazoa</taxon>
        <taxon>Spiralia</taxon>
        <taxon>Lophotrochozoa</taxon>
        <taxon>Mollusca</taxon>
        <taxon>Cephalopoda</taxon>
        <taxon>Coleoidea</taxon>
        <taxon>Octopodiformes</taxon>
        <taxon>Octopoda</taxon>
        <taxon>Incirrata</taxon>
        <taxon>Octopodidae</taxon>
        <taxon>Octopus</taxon>
    </lineage>
</organism>
<keyword evidence="11" id="KW-0472">Membrane</keyword>
<keyword evidence="10" id="KW-0496">Mitochondrion</keyword>
<evidence type="ECO:0000256" key="12">
    <source>
        <dbReference type="ARBA" id="ARBA00032687"/>
    </source>
</evidence>
<dbReference type="Proteomes" id="UP000515154">
    <property type="component" value="Linkage group LG10"/>
</dbReference>
<dbReference type="InterPro" id="IPR026169">
    <property type="entry name" value="MIEAP"/>
</dbReference>
<evidence type="ECO:0000256" key="7">
    <source>
        <dbReference type="ARBA" id="ARBA00022787"/>
    </source>
</evidence>
<evidence type="ECO:0000256" key="2">
    <source>
        <dbReference type="ARBA" id="ARBA00004305"/>
    </source>
</evidence>
<evidence type="ECO:0000256" key="6">
    <source>
        <dbReference type="ARBA" id="ARBA00022490"/>
    </source>
</evidence>
<sequence>MAEDRLQRLCRIAPFSRLQIKLVDWLEEFNINSCDQNVMRCCDILELNALIQQELFKLLNQSAAEGGLYGGAAAIKTKFLPWLSHDLISGNRMLLPSFGMQLKDHQLTYQDKEDELRTIQAENAASQDKAKLIVPQASLSAVQELQQDQVVQRFKEMYYTDRMDAMNILKLYCDDQIKVEKIIFTVFQKACSAGRFSLHQYKTKLRDFFDGKYDSPQSKEQLIQEFIFRLAGPYDLRAIVTDVIEDVDSSLNYLLPSDCSISVIQSFIREACKLGWNMACLVIPIDIDLGIETVFDPVKYRRSVNSDYRSRIISHYIWPCLFLGSSLASNRKVIYQGEAETRSTVDQRNYSSRSLLPKQRSGK</sequence>
<evidence type="ECO:0000256" key="4">
    <source>
        <dbReference type="ARBA" id="ARBA00008233"/>
    </source>
</evidence>
<dbReference type="PANTHER" id="PTHR21771">
    <property type="entry name" value="MITOCHONDRIA-EATING PROTEIN-RELATED"/>
    <property type="match status" value="1"/>
</dbReference>
<proteinExistence type="inferred from homology"/>
<comment type="similarity">
    <text evidence="4">Belongs to the MIEAP family.</text>
</comment>
<reference evidence="14" key="1">
    <citation type="submission" date="2025-08" db="UniProtKB">
        <authorList>
            <consortium name="RefSeq"/>
        </authorList>
    </citation>
    <scope>IDENTIFICATION</scope>
</reference>
<dbReference type="RefSeq" id="XP_029641761.1">
    <property type="nucleotide sequence ID" value="XM_029785901.2"/>
</dbReference>
<accession>A0A6P7SV24</accession>
<dbReference type="GO" id="GO:0035695">
    <property type="term" value="P:mitophagy by internal vacuole formation"/>
    <property type="evidence" value="ECO:0007669"/>
    <property type="project" value="TreeGrafter"/>
</dbReference>
<evidence type="ECO:0000313" key="14">
    <source>
        <dbReference type="RefSeq" id="XP_029641761.1"/>
    </source>
</evidence>
<evidence type="ECO:0000256" key="11">
    <source>
        <dbReference type="ARBA" id="ARBA00023136"/>
    </source>
</evidence>
<evidence type="ECO:0000313" key="13">
    <source>
        <dbReference type="Proteomes" id="UP000515154"/>
    </source>
</evidence>
<protein>
    <recommendedName>
        <fullName evidence="5">Mitochondria-eating protein</fullName>
    </recommendedName>
    <alternativeName>
        <fullName evidence="12">Spermatogenesis-associated protein 18</fullName>
    </alternativeName>
</protein>
<dbReference type="PANTHER" id="PTHR21771:SF0">
    <property type="entry name" value="MITOCHONDRIA-EATING PROTEIN"/>
    <property type="match status" value="1"/>
</dbReference>
<dbReference type="GO" id="GO:0008289">
    <property type="term" value="F:lipid binding"/>
    <property type="evidence" value="ECO:0007669"/>
    <property type="project" value="UniProtKB-KW"/>
</dbReference>
<evidence type="ECO:0000256" key="9">
    <source>
        <dbReference type="ARBA" id="ARBA00023121"/>
    </source>
</evidence>
<dbReference type="AlphaFoldDB" id="A0A6P7SV24"/>
<gene>
    <name evidence="14" type="primary">LOC115216483</name>
</gene>
<keyword evidence="8" id="KW-0175">Coiled coil</keyword>
<dbReference type="GO" id="GO:0005759">
    <property type="term" value="C:mitochondrial matrix"/>
    <property type="evidence" value="ECO:0007669"/>
    <property type="project" value="UniProtKB-SubCell"/>
</dbReference>